<protein>
    <submittedName>
        <fullName evidence="1">23Sr RNA protein</fullName>
    </submittedName>
</protein>
<gene>
    <name evidence="1" type="ORF">MNBD_BACTEROID07-1689</name>
</gene>
<dbReference type="PANTHER" id="PTHR38471">
    <property type="entry name" value="FOUR HELIX BUNDLE PROTEIN"/>
    <property type="match status" value="1"/>
</dbReference>
<name>A0A3B0ULN6_9ZZZZ</name>
<dbReference type="NCBIfam" id="TIGR02436">
    <property type="entry name" value="four helix bundle protein"/>
    <property type="match status" value="1"/>
</dbReference>
<dbReference type="InterPro" id="IPR036583">
    <property type="entry name" value="23S_rRNA_IVS_sf"/>
</dbReference>
<reference evidence="1" key="1">
    <citation type="submission" date="2018-06" db="EMBL/GenBank/DDBJ databases">
        <authorList>
            <person name="Zhirakovskaya E."/>
        </authorList>
    </citation>
    <scope>NUCLEOTIDE SEQUENCE</scope>
</reference>
<dbReference type="Pfam" id="PF05635">
    <property type="entry name" value="23S_rRNA_IVP"/>
    <property type="match status" value="1"/>
</dbReference>
<accession>A0A3B0ULN6</accession>
<dbReference type="PANTHER" id="PTHR38471:SF2">
    <property type="entry name" value="FOUR HELIX BUNDLE PROTEIN"/>
    <property type="match status" value="1"/>
</dbReference>
<dbReference type="SUPFAM" id="SSF158446">
    <property type="entry name" value="IVS-encoded protein-like"/>
    <property type="match status" value="1"/>
</dbReference>
<dbReference type="CDD" id="cd16377">
    <property type="entry name" value="23S_rRNA_IVP_like"/>
    <property type="match status" value="1"/>
</dbReference>
<evidence type="ECO:0000313" key="1">
    <source>
        <dbReference type="EMBL" id="VAW27322.1"/>
    </source>
</evidence>
<dbReference type="AlphaFoldDB" id="A0A3B0ULN6"/>
<organism evidence="1">
    <name type="scientific">hydrothermal vent metagenome</name>
    <dbReference type="NCBI Taxonomy" id="652676"/>
    <lineage>
        <taxon>unclassified sequences</taxon>
        <taxon>metagenomes</taxon>
        <taxon>ecological metagenomes</taxon>
    </lineage>
</organism>
<dbReference type="InterPro" id="IPR012657">
    <property type="entry name" value="23S_rRNA-intervening_sequence"/>
</dbReference>
<dbReference type="EMBL" id="UOET01000094">
    <property type="protein sequence ID" value="VAW27322.1"/>
    <property type="molecule type" value="Genomic_DNA"/>
</dbReference>
<dbReference type="Gene3D" id="1.20.1440.60">
    <property type="entry name" value="23S rRNA-intervening sequence"/>
    <property type="match status" value="1"/>
</dbReference>
<proteinExistence type="predicted"/>
<sequence length="118" mass="13285">MNHKDLDVWKSAMLLAENVYRETVNFPKQEQFGLTSQLRRAAVSVPANIAEGSARKGNKELIQFLYVSLGSLAELETLIILSNKVGYFNDEKQDNLLALVTQCSKLTHGLIKYLKSKE</sequence>